<organism evidence="1 2">
    <name type="scientific">Mycobacterium kyorinense</name>
    <dbReference type="NCBI Taxonomy" id="487514"/>
    <lineage>
        <taxon>Bacteria</taxon>
        <taxon>Bacillati</taxon>
        <taxon>Actinomycetota</taxon>
        <taxon>Actinomycetes</taxon>
        <taxon>Mycobacteriales</taxon>
        <taxon>Mycobacteriaceae</taxon>
        <taxon>Mycobacterium</taxon>
    </lineage>
</organism>
<name>A0A1X1XWZ2_9MYCO</name>
<protein>
    <submittedName>
        <fullName evidence="1">Uncharacterized protein</fullName>
    </submittedName>
</protein>
<dbReference type="EMBL" id="LQPE01000120">
    <property type="protein sequence ID" value="ORW03347.1"/>
    <property type="molecule type" value="Genomic_DNA"/>
</dbReference>
<dbReference type="AlphaFoldDB" id="A0A1X1XWZ2"/>
<comment type="caution">
    <text evidence="1">The sequence shown here is derived from an EMBL/GenBank/DDBJ whole genome shotgun (WGS) entry which is preliminary data.</text>
</comment>
<accession>A0A1X1XWZ2</accession>
<dbReference type="Proteomes" id="UP000193487">
    <property type="component" value="Unassembled WGS sequence"/>
</dbReference>
<proteinExistence type="predicted"/>
<sequence length="82" mass="8543">MGATSISVTGVGLVLRHRGSSAAAAPWPGGRRTFFQAAQDFVDSIWCVIVRRYSFKPVPGAVGGLWGDLGVTGDETRPGPGI</sequence>
<keyword evidence="2" id="KW-1185">Reference proteome</keyword>
<evidence type="ECO:0000313" key="2">
    <source>
        <dbReference type="Proteomes" id="UP000193487"/>
    </source>
</evidence>
<gene>
    <name evidence="1" type="ORF">AWC14_05225</name>
</gene>
<reference evidence="1 2" key="1">
    <citation type="submission" date="2016-01" db="EMBL/GenBank/DDBJ databases">
        <title>The new phylogeny of the genus Mycobacterium.</title>
        <authorList>
            <person name="Tarcisio F."/>
            <person name="Conor M."/>
            <person name="Antonella G."/>
            <person name="Elisabetta G."/>
            <person name="Giulia F.S."/>
            <person name="Sara T."/>
            <person name="Anna F."/>
            <person name="Clotilde B."/>
            <person name="Roberto B."/>
            <person name="Veronica D.S."/>
            <person name="Fabio R."/>
            <person name="Monica P."/>
            <person name="Olivier J."/>
            <person name="Enrico T."/>
            <person name="Nicola S."/>
        </authorList>
    </citation>
    <scope>NUCLEOTIDE SEQUENCE [LARGE SCALE GENOMIC DNA]</scope>
    <source>
        <strain evidence="1 2">DSM 45166</strain>
    </source>
</reference>
<evidence type="ECO:0000313" key="1">
    <source>
        <dbReference type="EMBL" id="ORW03347.1"/>
    </source>
</evidence>